<evidence type="ECO:0000313" key="2">
    <source>
        <dbReference type="Proteomes" id="UP000076480"/>
    </source>
</evidence>
<proteinExistence type="predicted"/>
<protein>
    <recommendedName>
        <fullName evidence="3">ABM domain-containing protein</fullName>
    </recommendedName>
</protein>
<name>A0A166HQJ3_SECCO</name>
<dbReference type="Gene3D" id="3.30.70.100">
    <property type="match status" value="1"/>
</dbReference>
<organism evidence="1 2">
    <name type="scientific">Secundilactobacillus collinoides</name>
    <name type="common">Lactobacillus collinoides</name>
    <dbReference type="NCBI Taxonomy" id="33960"/>
    <lineage>
        <taxon>Bacteria</taxon>
        <taxon>Bacillati</taxon>
        <taxon>Bacillota</taxon>
        <taxon>Bacilli</taxon>
        <taxon>Lactobacillales</taxon>
        <taxon>Lactobacillaceae</taxon>
        <taxon>Secundilactobacillus</taxon>
    </lineage>
</organism>
<dbReference type="SUPFAM" id="SSF54909">
    <property type="entry name" value="Dimeric alpha+beta barrel"/>
    <property type="match status" value="1"/>
</dbReference>
<comment type="caution">
    <text evidence="1">The sequence shown here is derived from an EMBL/GenBank/DDBJ whole genome shotgun (WGS) entry which is preliminary data.</text>
</comment>
<dbReference type="OrthoDB" id="3695636at2"/>
<sequence length="177" mass="20306">MKQPTMKSTGTIATQTEPGEQLLVATDTIRQLTKPMPRLDWVWLTVDENDQLVEMPISSTTAMIESSFDGTTQSAWDLEMDQPAMFLKLKAEYGHREDLLAALTEMYVSDADDQPVGWMICRSTEEADTVWALEFYQDERSMQRHFKRHLTKRLFDLLAKMPEKVNVHVALSGFEMA</sequence>
<dbReference type="RefSeq" id="WP_063285150.1">
    <property type="nucleotide sequence ID" value="NZ_JYDC01000015.1"/>
</dbReference>
<dbReference type="InterPro" id="IPR011008">
    <property type="entry name" value="Dimeric_a/b-barrel"/>
</dbReference>
<accession>A0A166HQJ3</accession>
<reference evidence="1 2" key="1">
    <citation type="submission" date="2015-02" db="EMBL/GenBank/DDBJ databases">
        <title>Draft genome sequence of Lactobacillus collinoides CUPV2371 isolated from a natural cider, the first genome sequence of a strain of this species.</title>
        <authorList>
            <person name="Puertas A.I."/>
            <person name="Spano G."/>
            <person name="Capozzi V."/>
            <person name="Lamontanara A."/>
            <person name="Orru L."/>
            <person name="Duenas M.T."/>
        </authorList>
    </citation>
    <scope>NUCLEOTIDE SEQUENCE [LARGE SCALE GENOMIC DNA]</scope>
    <source>
        <strain evidence="1 2">237</strain>
    </source>
</reference>
<dbReference type="PATRIC" id="fig|33960.6.peg.686"/>
<dbReference type="Proteomes" id="UP000076480">
    <property type="component" value="Unassembled WGS sequence"/>
</dbReference>
<gene>
    <name evidence="1" type="ORF">TY91_01570</name>
</gene>
<keyword evidence="2" id="KW-1185">Reference proteome</keyword>
<evidence type="ECO:0000313" key="1">
    <source>
        <dbReference type="EMBL" id="KZL43027.1"/>
    </source>
</evidence>
<dbReference type="AlphaFoldDB" id="A0A166HQJ3"/>
<dbReference type="EMBL" id="JYDC01000015">
    <property type="protein sequence ID" value="KZL43027.1"/>
    <property type="molecule type" value="Genomic_DNA"/>
</dbReference>
<evidence type="ECO:0008006" key="3">
    <source>
        <dbReference type="Google" id="ProtNLM"/>
    </source>
</evidence>